<evidence type="ECO:0000256" key="2">
    <source>
        <dbReference type="ARBA" id="ARBA00023274"/>
    </source>
</evidence>
<feature type="region of interest" description="Disordered" evidence="4">
    <location>
        <begin position="72"/>
        <end position="134"/>
    </location>
</feature>
<sequence>MSTIIRLSIVGKIHQRTYRVVAQDKKSKRDGKFLEIVGNINPNLEPTKQIVLKKDRISYWQKNGAQLSPTVKYILKNGKLPPRPKKERKTKDKPAVSTPNQQAQSQPAQNQNAKVENQNQEGSNTESQQKNQINFTRHKNTDIWKIYLKLCWNH</sequence>
<keyword evidence="1 3" id="KW-0689">Ribosomal protein</keyword>
<dbReference type="SUPFAM" id="SSF54565">
    <property type="entry name" value="Ribosomal protein S16"/>
    <property type="match status" value="1"/>
</dbReference>
<dbReference type="PANTHER" id="PTHR12919:SF20">
    <property type="entry name" value="SMALL RIBOSOMAL SUBUNIT PROTEIN BS16M"/>
    <property type="match status" value="1"/>
</dbReference>
<dbReference type="GO" id="GO:0006412">
    <property type="term" value="P:translation"/>
    <property type="evidence" value="ECO:0007669"/>
    <property type="project" value="UniProtKB-UniRule"/>
</dbReference>
<dbReference type="Pfam" id="PF00886">
    <property type="entry name" value="Ribosomal_S16"/>
    <property type="match status" value="1"/>
</dbReference>
<dbReference type="InterPro" id="IPR023803">
    <property type="entry name" value="Ribosomal_bS16_dom_sf"/>
</dbReference>
<dbReference type="GO" id="GO:0005737">
    <property type="term" value="C:cytoplasm"/>
    <property type="evidence" value="ECO:0007669"/>
    <property type="project" value="UniProtKB-ARBA"/>
</dbReference>
<dbReference type="HAMAP" id="MF_00385">
    <property type="entry name" value="Ribosomal_bS16"/>
    <property type="match status" value="1"/>
</dbReference>
<reference evidence="5 6" key="1">
    <citation type="journal article" date="2015" name="Nature">
        <title>rRNA introns, odd ribosomes, and small enigmatic genomes across a large radiation of phyla.</title>
        <authorList>
            <person name="Brown C.T."/>
            <person name="Hug L.A."/>
            <person name="Thomas B.C."/>
            <person name="Sharon I."/>
            <person name="Castelle C.J."/>
            <person name="Singh A."/>
            <person name="Wilkins M.J."/>
            <person name="Williams K.H."/>
            <person name="Banfield J.F."/>
        </authorList>
    </citation>
    <scope>NUCLEOTIDE SEQUENCE [LARGE SCALE GENOMIC DNA]</scope>
</reference>
<evidence type="ECO:0000256" key="1">
    <source>
        <dbReference type="ARBA" id="ARBA00022980"/>
    </source>
</evidence>
<comment type="similarity">
    <text evidence="3">Belongs to the bacterial ribosomal protein bS16 family.</text>
</comment>
<organism evidence="5 6">
    <name type="scientific">Candidatus Curtissbacteria bacterium GW2011_GWA1_40_9</name>
    <dbReference type="NCBI Taxonomy" id="1618408"/>
    <lineage>
        <taxon>Bacteria</taxon>
        <taxon>Candidatus Curtissiibacteriota</taxon>
    </lineage>
</organism>
<dbReference type="NCBIfam" id="TIGR00002">
    <property type="entry name" value="S16"/>
    <property type="match status" value="1"/>
</dbReference>
<feature type="compositionally biased region" description="Polar residues" evidence="4">
    <location>
        <begin position="114"/>
        <end position="134"/>
    </location>
</feature>
<evidence type="ECO:0000256" key="3">
    <source>
        <dbReference type="HAMAP-Rule" id="MF_00385"/>
    </source>
</evidence>
<dbReference type="PATRIC" id="fig|1618408.3.peg.70"/>
<proteinExistence type="inferred from homology"/>
<dbReference type="PANTHER" id="PTHR12919">
    <property type="entry name" value="30S RIBOSOMAL PROTEIN S16"/>
    <property type="match status" value="1"/>
</dbReference>
<gene>
    <name evidence="3" type="primary">rpsP</name>
    <name evidence="5" type="ORF">UU23_C0001G0069</name>
</gene>
<evidence type="ECO:0000313" key="6">
    <source>
        <dbReference type="Proteomes" id="UP000034292"/>
    </source>
</evidence>
<dbReference type="Gene3D" id="3.30.1320.10">
    <property type="match status" value="1"/>
</dbReference>
<protein>
    <recommendedName>
        <fullName evidence="3">Small ribosomal subunit protein bS16</fullName>
    </recommendedName>
</protein>
<accession>A0A0G0W1Y9</accession>
<dbReference type="AlphaFoldDB" id="A0A0G0W1Y9"/>
<dbReference type="InterPro" id="IPR000307">
    <property type="entry name" value="Ribosomal_bS16"/>
</dbReference>
<evidence type="ECO:0000313" key="5">
    <source>
        <dbReference type="EMBL" id="KKR78305.1"/>
    </source>
</evidence>
<dbReference type="GO" id="GO:0003735">
    <property type="term" value="F:structural constituent of ribosome"/>
    <property type="evidence" value="ECO:0007669"/>
    <property type="project" value="InterPro"/>
</dbReference>
<feature type="compositionally biased region" description="Low complexity" evidence="4">
    <location>
        <begin position="99"/>
        <end position="113"/>
    </location>
</feature>
<evidence type="ECO:0000256" key="4">
    <source>
        <dbReference type="SAM" id="MobiDB-lite"/>
    </source>
</evidence>
<dbReference type="STRING" id="1618408.UU23_C0001G0069"/>
<name>A0A0G0W1Y9_9BACT</name>
<comment type="caution">
    <text evidence="5">The sequence shown here is derived from an EMBL/GenBank/DDBJ whole genome shotgun (WGS) entry which is preliminary data.</text>
</comment>
<dbReference type="Proteomes" id="UP000034292">
    <property type="component" value="Unassembled WGS sequence"/>
</dbReference>
<keyword evidence="2 3" id="KW-0687">Ribonucleoprotein</keyword>
<dbReference type="GO" id="GO:0015935">
    <property type="term" value="C:small ribosomal subunit"/>
    <property type="evidence" value="ECO:0007669"/>
    <property type="project" value="TreeGrafter"/>
</dbReference>
<dbReference type="EMBL" id="LBZV01000001">
    <property type="protein sequence ID" value="KKR78305.1"/>
    <property type="molecule type" value="Genomic_DNA"/>
</dbReference>